<comment type="function">
    <text evidence="11">Participates actively in the response to hyperosmotic and heat shock by preventing the aggregation of stress-denatured proteins and by disaggregating proteins, also in an autonomous, DnaK-independent fashion. Unfolded proteins bind initially to DnaJ; upon interaction with the DnaJ-bound protein, DnaK hydrolyzes its bound ATP, resulting in the formation of a stable complex. GrpE releases ADP from DnaK; ATP binding to DnaK triggers the release of the substrate protein, thus completing the reaction cycle. Several rounds of ATP-dependent interactions between DnaJ, DnaK and GrpE are required for fully efficient folding. Also involved, together with DnaK and GrpE, in the DNA replication of plasmids through activation of initiation proteins.</text>
</comment>
<dbReference type="PANTHER" id="PTHR43096">
    <property type="entry name" value="DNAJ HOMOLOG 1, MITOCHONDRIAL-RELATED"/>
    <property type="match status" value="1"/>
</dbReference>
<keyword evidence="4 11" id="KW-0677">Repeat</keyword>
<evidence type="ECO:0000259" key="13">
    <source>
        <dbReference type="PROSITE" id="PS50076"/>
    </source>
</evidence>
<dbReference type="FunFam" id="2.60.260.20:FF:000005">
    <property type="entry name" value="Chaperone protein dnaJ 1, mitochondrial"/>
    <property type="match status" value="1"/>
</dbReference>
<dbReference type="SMART" id="SM00271">
    <property type="entry name" value="DnaJ"/>
    <property type="match status" value="1"/>
</dbReference>
<dbReference type="GO" id="GO:0006260">
    <property type="term" value="P:DNA replication"/>
    <property type="evidence" value="ECO:0007669"/>
    <property type="project" value="UniProtKB-KW"/>
</dbReference>
<dbReference type="NCBIfam" id="NF008035">
    <property type="entry name" value="PRK10767.1"/>
    <property type="match status" value="1"/>
</dbReference>
<feature type="domain" description="CR-type" evidence="14">
    <location>
        <begin position="143"/>
        <end position="224"/>
    </location>
</feature>
<dbReference type="PROSITE" id="PS51188">
    <property type="entry name" value="ZF_CR"/>
    <property type="match status" value="1"/>
</dbReference>
<dbReference type="Pfam" id="PF00684">
    <property type="entry name" value="DnaJ_CXXCXGXG"/>
    <property type="match status" value="1"/>
</dbReference>
<feature type="binding site" evidence="11">
    <location>
        <position position="212"/>
    </location>
    <ligand>
        <name>Zn(2+)</name>
        <dbReference type="ChEBI" id="CHEBI:29105"/>
        <label>1</label>
    </ligand>
</feature>
<evidence type="ECO:0000256" key="1">
    <source>
        <dbReference type="ARBA" id="ARBA00022490"/>
    </source>
</evidence>
<comment type="subcellular location">
    <subcellularLocation>
        <location evidence="11">Cytoplasm</location>
    </subcellularLocation>
</comment>
<evidence type="ECO:0000256" key="3">
    <source>
        <dbReference type="ARBA" id="ARBA00022723"/>
    </source>
</evidence>
<feature type="binding site" evidence="11">
    <location>
        <position position="201"/>
    </location>
    <ligand>
        <name>Zn(2+)</name>
        <dbReference type="ChEBI" id="CHEBI:29105"/>
        <label>2</label>
    </ligand>
</feature>
<comment type="domain">
    <text evidence="11">The J domain is necessary and sufficient to stimulate DnaK ATPase activity. Zinc center 1 plays an important role in the autonomous, DnaK-independent chaperone activity of DnaJ. Zinc center 2 is essential for interaction with DnaK and for DnaJ activity.</text>
</comment>
<proteinExistence type="inferred from homology"/>
<keyword evidence="5 11" id="KW-0863">Zinc-finger</keyword>
<evidence type="ECO:0000256" key="4">
    <source>
        <dbReference type="ARBA" id="ARBA00022737"/>
    </source>
</evidence>
<keyword evidence="7 11" id="KW-0346">Stress response</keyword>
<comment type="cofactor">
    <cofactor evidence="11">
        <name>Zn(2+)</name>
        <dbReference type="ChEBI" id="CHEBI:29105"/>
    </cofactor>
    <text evidence="11">Binds 2 Zn(2+) ions per monomer.</text>
</comment>
<dbReference type="InterPro" id="IPR002939">
    <property type="entry name" value="DnaJ_C"/>
</dbReference>
<dbReference type="SUPFAM" id="SSF46565">
    <property type="entry name" value="Chaperone J-domain"/>
    <property type="match status" value="1"/>
</dbReference>
<dbReference type="Gene3D" id="2.10.230.10">
    <property type="entry name" value="Heat shock protein DnaJ, cysteine-rich domain"/>
    <property type="match status" value="1"/>
</dbReference>
<dbReference type="InterPro" id="IPR036869">
    <property type="entry name" value="J_dom_sf"/>
</dbReference>
<feature type="binding site" evidence="11">
    <location>
        <position position="215"/>
    </location>
    <ligand>
        <name>Zn(2+)</name>
        <dbReference type="ChEBI" id="CHEBI:29105"/>
        <label>1</label>
    </ligand>
</feature>
<dbReference type="Pfam" id="PF00226">
    <property type="entry name" value="DnaJ"/>
    <property type="match status" value="1"/>
</dbReference>
<keyword evidence="3 11" id="KW-0479">Metal-binding</keyword>
<dbReference type="Gene3D" id="2.60.260.20">
    <property type="entry name" value="Urease metallochaperone UreE, N-terminal domain"/>
    <property type="match status" value="2"/>
</dbReference>
<evidence type="ECO:0000256" key="2">
    <source>
        <dbReference type="ARBA" id="ARBA00022705"/>
    </source>
</evidence>
<feature type="binding site" evidence="11">
    <location>
        <position position="175"/>
    </location>
    <ligand>
        <name>Zn(2+)</name>
        <dbReference type="ChEBI" id="CHEBI:29105"/>
        <label>2</label>
    </ligand>
</feature>
<dbReference type="GO" id="GO:0051082">
    <property type="term" value="F:unfolded protein binding"/>
    <property type="evidence" value="ECO:0007669"/>
    <property type="project" value="UniProtKB-UniRule"/>
</dbReference>
<dbReference type="GO" id="GO:0008270">
    <property type="term" value="F:zinc ion binding"/>
    <property type="evidence" value="ECO:0007669"/>
    <property type="project" value="UniProtKB-UniRule"/>
</dbReference>
<dbReference type="SUPFAM" id="SSF57938">
    <property type="entry name" value="DnaJ/Hsp40 cysteine-rich domain"/>
    <property type="match status" value="1"/>
</dbReference>
<dbReference type="CDD" id="cd10747">
    <property type="entry name" value="DnaJ_C"/>
    <property type="match status" value="1"/>
</dbReference>
<keyword evidence="6 11" id="KW-0862">Zinc</keyword>
<dbReference type="GO" id="GO:0042026">
    <property type="term" value="P:protein refolding"/>
    <property type="evidence" value="ECO:0007669"/>
    <property type="project" value="TreeGrafter"/>
</dbReference>
<name>A0A420ZD24_UNCK3</name>
<dbReference type="Proteomes" id="UP000281261">
    <property type="component" value="Unassembled WGS sequence"/>
</dbReference>
<sequence>MGKDYYNILGVDRNASPEEIKKAYRKLALKYHPDKGKNGDETKFKDVNEAYQVLGNEQKRRQYDQFGQAFSGSSKAGFDFTSGGVPPQWDFSGFQQSGFGDMGDIFETFFGRSGSRRRSPADIKRGRDLETVIEITFDEALFGASKDVYVNREVPCDSCSATGSATGKQKTCDRCGGKGQTEVIRKTMLGAIRQVQVCPECKGLGEVPEKNCKACRGEGKIRKSEKIKVEIPAGIDQGQTIRVTSKGDAGWRGGKIGDLYLTVNILPSKEYAREGDDLSKVVSIPFTTAVLGGSVEVTTPYDSINLKIPAGTKAGEIFKVRDHGVQKLNSLKKGNLYLEIDIDVPKRLTLKQRRLLQELDKEF</sequence>
<evidence type="ECO:0000313" key="16">
    <source>
        <dbReference type="Proteomes" id="UP000281261"/>
    </source>
</evidence>
<evidence type="ECO:0000256" key="7">
    <source>
        <dbReference type="ARBA" id="ARBA00023016"/>
    </source>
</evidence>
<protein>
    <recommendedName>
        <fullName evidence="10 11">Chaperone protein DnaJ</fullName>
    </recommendedName>
</protein>
<feature type="binding site" evidence="11">
    <location>
        <position position="198"/>
    </location>
    <ligand>
        <name>Zn(2+)</name>
        <dbReference type="ChEBI" id="CHEBI:29105"/>
        <label>2</label>
    </ligand>
</feature>
<dbReference type="PROSITE" id="PS50076">
    <property type="entry name" value="DNAJ_2"/>
    <property type="match status" value="1"/>
</dbReference>
<evidence type="ECO:0000256" key="10">
    <source>
        <dbReference type="ARBA" id="ARBA00067609"/>
    </source>
</evidence>
<dbReference type="Gene3D" id="1.10.287.110">
    <property type="entry name" value="DnaJ domain"/>
    <property type="match status" value="1"/>
</dbReference>
<dbReference type="CDD" id="cd06257">
    <property type="entry name" value="DnaJ"/>
    <property type="match status" value="1"/>
</dbReference>
<comment type="similarity">
    <text evidence="9 11">Belongs to the DnaJ family.</text>
</comment>
<evidence type="ECO:0000256" key="8">
    <source>
        <dbReference type="ARBA" id="ARBA00023186"/>
    </source>
</evidence>
<dbReference type="InterPro" id="IPR012724">
    <property type="entry name" value="DnaJ"/>
</dbReference>
<feature type="zinc finger region" description="CR-type" evidence="12">
    <location>
        <begin position="143"/>
        <end position="224"/>
    </location>
</feature>
<dbReference type="InterPro" id="IPR008971">
    <property type="entry name" value="HSP40/DnaJ_pept-bd"/>
</dbReference>
<evidence type="ECO:0000313" key="15">
    <source>
        <dbReference type="EMBL" id="RLC37437.1"/>
    </source>
</evidence>
<dbReference type="GO" id="GO:0031072">
    <property type="term" value="F:heat shock protein binding"/>
    <property type="evidence" value="ECO:0007669"/>
    <property type="project" value="InterPro"/>
</dbReference>
<comment type="subunit">
    <text evidence="11">Homodimer.</text>
</comment>
<dbReference type="GO" id="GO:0005737">
    <property type="term" value="C:cytoplasm"/>
    <property type="evidence" value="ECO:0007669"/>
    <property type="project" value="UniProtKB-SubCell"/>
</dbReference>
<evidence type="ECO:0000259" key="14">
    <source>
        <dbReference type="PROSITE" id="PS51188"/>
    </source>
</evidence>
<evidence type="ECO:0000256" key="12">
    <source>
        <dbReference type="PROSITE-ProRule" id="PRU00546"/>
    </source>
</evidence>
<reference evidence="15 16" key="1">
    <citation type="submission" date="2018-06" db="EMBL/GenBank/DDBJ databases">
        <title>Extensive metabolic versatility and redundancy in microbially diverse, dynamic hydrothermal sediments.</title>
        <authorList>
            <person name="Dombrowski N."/>
            <person name="Teske A."/>
            <person name="Baker B.J."/>
        </authorList>
    </citation>
    <scope>NUCLEOTIDE SEQUENCE [LARGE SCALE GENOMIC DNA]</scope>
    <source>
        <strain evidence="15">B79_G16</strain>
    </source>
</reference>
<keyword evidence="8 11" id="KW-0143">Chaperone</keyword>
<keyword evidence="2 11" id="KW-0235">DNA replication</keyword>
<dbReference type="Pfam" id="PF01556">
    <property type="entry name" value="DnaJ_C"/>
    <property type="match status" value="1"/>
</dbReference>
<dbReference type="FunFam" id="2.10.230.10:FF:000002">
    <property type="entry name" value="Molecular chaperone DnaJ"/>
    <property type="match status" value="1"/>
</dbReference>
<feature type="binding site" evidence="11">
    <location>
        <position position="156"/>
    </location>
    <ligand>
        <name>Zn(2+)</name>
        <dbReference type="ChEBI" id="CHEBI:29105"/>
        <label>1</label>
    </ligand>
</feature>
<evidence type="ECO:0000256" key="9">
    <source>
        <dbReference type="ARBA" id="ARBA00061004"/>
    </source>
</evidence>
<dbReference type="InterPro" id="IPR018253">
    <property type="entry name" value="DnaJ_domain_CS"/>
</dbReference>
<dbReference type="PROSITE" id="PS00636">
    <property type="entry name" value="DNAJ_1"/>
    <property type="match status" value="1"/>
</dbReference>
<feature type="binding site" evidence="11">
    <location>
        <position position="172"/>
    </location>
    <ligand>
        <name>Zn(2+)</name>
        <dbReference type="ChEBI" id="CHEBI:29105"/>
        <label>2</label>
    </ligand>
</feature>
<organism evidence="15 16">
    <name type="scientific">candidate division Kazan bacterium</name>
    <dbReference type="NCBI Taxonomy" id="2202143"/>
    <lineage>
        <taxon>Bacteria</taxon>
        <taxon>Bacteria division Kazan-3B-28</taxon>
    </lineage>
</organism>
<dbReference type="PANTHER" id="PTHR43096:SF48">
    <property type="entry name" value="CHAPERONE PROTEIN DNAJ"/>
    <property type="match status" value="1"/>
</dbReference>
<dbReference type="HAMAP" id="MF_01152">
    <property type="entry name" value="DnaJ"/>
    <property type="match status" value="1"/>
</dbReference>
<dbReference type="CDD" id="cd10719">
    <property type="entry name" value="DnaJ_zf"/>
    <property type="match status" value="1"/>
</dbReference>
<dbReference type="PRINTS" id="PR00625">
    <property type="entry name" value="JDOMAIN"/>
</dbReference>
<gene>
    <name evidence="11 15" type="primary">dnaJ</name>
    <name evidence="15" type="ORF">DRH29_01760</name>
</gene>
<comment type="caution">
    <text evidence="15">The sequence shown here is derived from an EMBL/GenBank/DDBJ whole genome shotgun (WGS) entry which is preliminary data.</text>
</comment>
<dbReference type="EMBL" id="QMNG01000004">
    <property type="protein sequence ID" value="RLC37437.1"/>
    <property type="molecule type" value="Genomic_DNA"/>
</dbReference>
<dbReference type="GO" id="GO:0005524">
    <property type="term" value="F:ATP binding"/>
    <property type="evidence" value="ECO:0007669"/>
    <property type="project" value="InterPro"/>
</dbReference>
<dbReference type="InterPro" id="IPR001623">
    <property type="entry name" value="DnaJ_domain"/>
</dbReference>
<dbReference type="AlphaFoldDB" id="A0A420ZD24"/>
<dbReference type="GO" id="GO:0009408">
    <property type="term" value="P:response to heat"/>
    <property type="evidence" value="ECO:0007669"/>
    <property type="project" value="InterPro"/>
</dbReference>
<evidence type="ECO:0000256" key="6">
    <source>
        <dbReference type="ARBA" id="ARBA00022833"/>
    </source>
</evidence>
<feature type="binding site" evidence="11">
    <location>
        <position position="159"/>
    </location>
    <ligand>
        <name>Zn(2+)</name>
        <dbReference type="ChEBI" id="CHEBI:29105"/>
        <label>1</label>
    </ligand>
</feature>
<evidence type="ECO:0000256" key="5">
    <source>
        <dbReference type="ARBA" id="ARBA00022771"/>
    </source>
</evidence>
<dbReference type="InterPro" id="IPR036410">
    <property type="entry name" value="HSP_DnaJ_Cys-rich_dom_sf"/>
</dbReference>
<dbReference type="SUPFAM" id="SSF49493">
    <property type="entry name" value="HSP40/DnaJ peptide-binding domain"/>
    <property type="match status" value="2"/>
</dbReference>
<evidence type="ECO:0000256" key="11">
    <source>
        <dbReference type="HAMAP-Rule" id="MF_01152"/>
    </source>
</evidence>
<dbReference type="InterPro" id="IPR001305">
    <property type="entry name" value="HSP_DnaJ_Cys-rich_dom"/>
</dbReference>
<feature type="domain" description="J" evidence="13">
    <location>
        <begin position="4"/>
        <end position="67"/>
    </location>
</feature>
<comment type="caution">
    <text evidence="11">Lacks conserved residue(s) required for the propagation of feature annotation.</text>
</comment>
<keyword evidence="1 11" id="KW-0963">Cytoplasm</keyword>
<dbReference type="NCBIfam" id="TIGR02349">
    <property type="entry name" value="DnaJ_bact"/>
    <property type="match status" value="1"/>
</dbReference>
<accession>A0A420ZD24</accession>